<organism evidence="2 3">
    <name type="scientific">Candidatus Carbonibacillus altaicus</name>
    <dbReference type="NCBI Taxonomy" id="2163959"/>
    <lineage>
        <taxon>Bacteria</taxon>
        <taxon>Bacillati</taxon>
        <taxon>Bacillota</taxon>
        <taxon>Bacilli</taxon>
        <taxon>Bacillales</taxon>
        <taxon>Candidatus Carbonibacillus</taxon>
    </lineage>
</organism>
<dbReference type="InterPro" id="IPR051698">
    <property type="entry name" value="Transposase_11-like"/>
</dbReference>
<evidence type="ECO:0000313" key="2">
    <source>
        <dbReference type="EMBL" id="PTQ55196.1"/>
    </source>
</evidence>
<dbReference type="Proteomes" id="UP000244338">
    <property type="component" value="Unassembled WGS sequence"/>
</dbReference>
<evidence type="ECO:0000313" key="3">
    <source>
        <dbReference type="Proteomes" id="UP000244338"/>
    </source>
</evidence>
<comment type="caution">
    <text evidence="2">The sequence shown here is derived from an EMBL/GenBank/DDBJ whole genome shotgun (WGS) entry which is preliminary data.</text>
</comment>
<dbReference type="PANTHER" id="PTHR30298">
    <property type="entry name" value="H REPEAT-ASSOCIATED PREDICTED TRANSPOSASE"/>
    <property type="match status" value="1"/>
</dbReference>
<name>A0A2R6XXP8_9BACL</name>
<dbReference type="InterPro" id="IPR047647">
    <property type="entry name" value="ISAs1_transpos"/>
</dbReference>
<dbReference type="GO" id="GO:0003677">
    <property type="term" value="F:DNA binding"/>
    <property type="evidence" value="ECO:0007669"/>
    <property type="project" value="InterPro"/>
</dbReference>
<protein>
    <submittedName>
        <fullName evidence="2">Mobile element protein</fullName>
    </submittedName>
</protein>
<dbReference type="AlphaFoldDB" id="A0A2R6XXP8"/>
<evidence type="ECO:0000259" key="1">
    <source>
        <dbReference type="Pfam" id="PF01609"/>
    </source>
</evidence>
<dbReference type="EMBL" id="PEBX01000169">
    <property type="protein sequence ID" value="PTQ55196.1"/>
    <property type="molecule type" value="Genomic_DNA"/>
</dbReference>
<feature type="domain" description="Transposase IS4-like" evidence="1">
    <location>
        <begin position="33"/>
        <end position="129"/>
    </location>
</feature>
<dbReference type="NCBIfam" id="NF033564">
    <property type="entry name" value="transpos_ISAs1"/>
    <property type="match status" value="1"/>
</dbReference>
<dbReference type="InterPro" id="IPR002559">
    <property type="entry name" value="Transposase_11"/>
</dbReference>
<proteinExistence type="predicted"/>
<reference evidence="3" key="1">
    <citation type="journal article" date="2018" name="Sci. Rep.">
        <title>Lignite coal burning seam in the remote Altai Mountains harbors a hydrogen-driven thermophilic microbial community.</title>
        <authorList>
            <person name="Kadnikov V.V."/>
            <person name="Mardanov A.V."/>
            <person name="Ivasenko D.A."/>
            <person name="Antsiferov D.V."/>
            <person name="Beletsky A.V."/>
            <person name="Karnachuk O.V."/>
            <person name="Ravin N.V."/>
        </authorList>
    </citation>
    <scope>NUCLEOTIDE SEQUENCE [LARGE SCALE GENOMIC DNA]</scope>
</reference>
<sequence>MKTWTMKIFPPEYVTKEKGHGRIEVRKIRVSTALNDYVTFPYVAQVCRIERMTYKLDGELLRQEVAYGITSIPPEKADAKRLLSLNRGHWCIENRLHWVRDVTFDEDRSQIRTGQGPRAMATLRNLAISLFRLHNMNNIAQALRSFGRNPERALQLVGL</sequence>
<accession>A0A2R6XXP8</accession>
<dbReference type="PANTHER" id="PTHR30298:SF0">
    <property type="entry name" value="PROTEIN YBFL-RELATED"/>
    <property type="match status" value="1"/>
</dbReference>
<gene>
    <name evidence="2" type="ORF">BSOLF_2934</name>
</gene>
<dbReference type="GO" id="GO:0004803">
    <property type="term" value="F:transposase activity"/>
    <property type="evidence" value="ECO:0007669"/>
    <property type="project" value="InterPro"/>
</dbReference>
<dbReference type="Pfam" id="PF01609">
    <property type="entry name" value="DDE_Tnp_1"/>
    <property type="match status" value="1"/>
</dbReference>
<dbReference type="GO" id="GO:0006313">
    <property type="term" value="P:DNA transposition"/>
    <property type="evidence" value="ECO:0007669"/>
    <property type="project" value="InterPro"/>
</dbReference>